<dbReference type="InterPro" id="IPR033140">
    <property type="entry name" value="Lipase_GDXG_put_SER_AS"/>
</dbReference>
<gene>
    <name evidence="5" type="ORF">BG006_006735</name>
</gene>
<dbReference type="PANTHER" id="PTHR48081:SF26">
    <property type="entry name" value="ALPHA_BETA HYDROLASE FOLD-3 DOMAIN-CONTAINING PROTEIN"/>
    <property type="match status" value="1"/>
</dbReference>
<dbReference type="AlphaFoldDB" id="A0A9P5SI78"/>
<dbReference type="Pfam" id="PF07859">
    <property type="entry name" value="Abhydrolase_3"/>
    <property type="match status" value="1"/>
</dbReference>
<dbReference type="InterPro" id="IPR013094">
    <property type="entry name" value="AB_hydrolase_3"/>
</dbReference>
<evidence type="ECO:0000313" key="5">
    <source>
        <dbReference type="EMBL" id="KAF9330299.1"/>
    </source>
</evidence>
<comment type="caution">
    <text evidence="5">The sequence shown here is derived from an EMBL/GenBank/DDBJ whole genome shotgun (WGS) entry which is preliminary data.</text>
</comment>
<accession>A0A9P5SI78</accession>
<evidence type="ECO:0000313" key="6">
    <source>
        <dbReference type="Proteomes" id="UP000696485"/>
    </source>
</evidence>
<protein>
    <recommendedName>
        <fullName evidence="4">Alpha/beta hydrolase fold-3 domain-containing protein</fullName>
    </recommendedName>
</protein>
<evidence type="ECO:0000259" key="4">
    <source>
        <dbReference type="Pfam" id="PF07859"/>
    </source>
</evidence>
<reference evidence="5" key="1">
    <citation type="journal article" date="2020" name="Fungal Divers.">
        <title>Resolving the Mortierellaceae phylogeny through synthesis of multi-gene phylogenetics and phylogenomics.</title>
        <authorList>
            <person name="Vandepol N."/>
            <person name="Liber J."/>
            <person name="Desiro A."/>
            <person name="Na H."/>
            <person name="Kennedy M."/>
            <person name="Barry K."/>
            <person name="Grigoriev I.V."/>
            <person name="Miller A.N."/>
            <person name="O'Donnell K."/>
            <person name="Stajich J.E."/>
            <person name="Bonito G."/>
        </authorList>
    </citation>
    <scope>NUCLEOTIDE SEQUENCE</scope>
    <source>
        <strain evidence="5">NVP1</strain>
    </source>
</reference>
<dbReference type="InterPro" id="IPR050300">
    <property type="entry name" value="GDXG_lipolytic_enzyme"/>
</dbReference>
<comment type="similarity">
    <text evidence="1">Belongs to the 'GDXG' lipolytic enzyme family.</text>
</comment>
<dbReference type="Gene3D" id="3.40.50.1820">
    <property type="entry name" value="alpha/beta hydrolase"/>
    <property type="match status" value="1"/>
</dbReference>
<dbReference type="EMBL" id="JAAAUY010000407">
    <property type="protein sequence ID" value="KAF9330299.1"/>
    <property type="molecule type" value="Genomic_DNA"/>
</dbReference>
<dbReference type="GO" id="GO:0016787">
    <property type="term" value="F:hydrolase activity"/>
    <property type="evidence" value="ECO:0007669"/>
    <property type="project" value="UniProtKB-KW"/>
</dbReference>
<evidence type="ECO:0000256" key="2">
    <source>
        <dbReference type="ARBA" id="ARBA00022801"/>
    </source>
</evidence>
<organism evidence="5 6">
    <name type="scientific">Podila minutissima</name>
    <dbReference type="NCBI Taxonomy" id="64525"/>
    <lineage>
        <taxon>Eukaryota</taxon>
        <taxon>Fungi</taxon>
        <taxon>Fungi incertae sedis</taxon>
        <taxon>Mucoromycota</taxon>
        <taxon>Mortierellomycotina</taxon>
        <taxon>Mortierellomycetes</taxon>
        <taxon>Mortierellales</taxon>
        <taxon>Mortierellaceae</taxon>
        <taxon>Podila</taxon>
    </lineage>
</organism>
<feature type="domain" description="Alpha/beta hydrolase fold-3" evidence="4">
    <location>
        <begin position="179"/>
        <end position="362"/>
    </location>
</feature>
<sequence>MTFQQPSSALIAPHAVHKGRRGSPAFPIRNLRRYITLLSQQLAIGASLIVKHPFKKPPVPTWPLHLTLFVAVIQATEAHQEHFVEDICDIRFWIDTFFHYLPKLPQMQIISFKLPIPAHGRGLGGVLEPLDQAENGHRVLPGQWISDSKVWSRIMHMPLARSAQGSKDPYAAREGEKVILYYHGGGYFICSTATHRELLWRISKATGRRIFAVDYRLAPEHPFPAALHDASHAFCHLTDPKECGFDPANVTIAGDSAGGGLTVGLLMYQRDQGMPTPSKAVLLSPWLDLTMSCESWVTNEMDYLPSPPKFEHSFNPISFYCQPNVKALSRHPYISPLLGYLGELPPLLIQCGEAERLRDECVLFTYKAGGCLGSSNRLPFQSSSSPRHHSKHVELDMYPGMVHVFHAIPFLPEANMALERMLDFMQRKESEAEVASLEAEDAGKVSEITTTTTTMFDDKMMMREDARLEVILAKAQDVL</sequence>
<dbReference type="PANTHER" id="PTHR48081">
    <property type="entry name" value="AB HYDROLASE SUPERFAMILY PROTEIN C4A8.06C"/>
    <property type="match status" value="1"/>
</dbReference>
<dbReference type="Proteomes" id="UP000696485">
    <property type="component" value="Unassembled WGS sequence"/>
</dbReference>
<keyword evidence="2" id="KW-0378">Hydrolase</keyword>
<feature type="active site" evidence="3">
    <location>
        <position position="256"/>
    </location>
</feature>
<evidence type="ECO:0000256" key="1">
    <source>
        <dbReference type="ARBA" id="ARBA00010515"/>
    </source>
</evidence>
<keyword evidence="6" id="KW-1185">Reference proteome</keyword>
<name>A0A9P5SI78_9FUNG</name>
<dbReference type="PROSITE" id="PS01174">
    <property type="entry name" value="LIPASE_GDXG_SER"/>
    <property type="match status" value="1"/>
</dbReference>
<dbReference type="SUPFAM" id="SSF53474">
    <property type="entry name" value="alpha/beta-Hydrolases"/>
    <property type="match status" value="1"/>
</dbReference>
<proteinExistence type="inferred from homology"/>
<dbReference type="InterPro" id="IPR029058">
    <property type="entry name" value="AB_hydrolase_fold"/>
</dbReference>
<evidence type="ECO:0000256" key="3">
    <source>
        <dbReference type="PROSITE-ProRule" id="PRU10038"/>
    </source>
</evidence>